<dbReference type="InterPro" id="IPR036390">
    <property type="entry name" value="WH_DNA-bd_sf"/>
</dbReference>
<keyword evidence="8" id="KW-1185">Reference proteome</keyword>
<dbReference type="InterPro" id="IPR004839">
    <property type="entry name" value="Aminotransferase_I/II_large"/>
</dbReference>
<dbReference type="PANTHER" id="PTHR46577">
    <property type="entry name" value="HTH-TYPE TRANSCRIPTIONAL REGULATORY PROTEIN GABR"/>
    <property type="match status" value="1"/>
</dbReference>
<sequence length="486" mass="51729">MKVSQGPLLALFDDGQGPLQHRLFERLREAIVGGALRPGERLPSTRTLARDLDVSRNTVVAAIDRLAAEGYLEARVGSGTYVARVLPDEMMTPALRLADTAGRAAASRAAAAETVQPFRPGLPPGDLFDADGWQKLLAKRWRASGAAMQERDGAGGWLPLRRVLAAHLQASRGIRCEADQILVLPGRTAAATLAAALLLRPGDPVWLEEPGCPRLRAVMEGRGLRPVAVPVDADGLDPERGRRLLAEPRLAVVSPAWQFPLGGTMPLRRRLALLAWTQRSGAWLLEDDSDGGYRYEGRPLLSLAGLDEAGRVLHLGTLERMVAPALRVAWLVVPGALAAEAARLRALLDLSVPVAEQMALHDFIAEGRLAAHLRRARCAAEERQQALLDAARRHWAGGIEVAPAPAGLHLLGRLDGRPGAGDRALQARAAAAGIELAALSDFYAGPAERGGLVLGFAAQPPERIERAVARLGQILPASAGRRAVAG</sequence>
<dbReference type="Proteomes" id="UP000001591">
    <property type="component" value="Chromosome"/>
</dbReference>
<dbReference type="GO" id="GO:0030170">
    <property type="term" value="F:pyridoxal phosphate binding"/>
    <property type="evidence" value="ECO:0007669"/>
    <property type="project" value="InterPro"/>
</dbReference>
<dbReference type="OrthoDB" id="9808770at2"/>
<reference evidence="7 8" key="1">
    <citation type="journal article" date="2010" name="BMC Genomics">
        <title>Metabolic flexibility revealed in the genome of the cyst-forming alpha-1 proteobacterium Rhodospirillum centenum.</title>
        <authorList>
            <person name="Lu Y.K."/>
            <person name="Marden J."/>
            <person name="Han M."/>
            <person name="Swingley W.D."/>
            <person name="Mastrian S.D."/>
            <person name="Chowdhury S.R."/>
            <person name="Hao J."/>
            <person name="Helmy T."/>
            <person name="Kim S."/>
            <person name="Kurdoglu A.A."/>
            <person name="Matthies H.J."/>
            <person name="Rollo D."/>
            <person name="Stothard P."/>
            <person name="Blankenship R.E."/>
            <person name="Bauer C.E."/>
            <person name="Touchman J.W."/>
        </authorList>
    </citation>
    <scope>NUCLEOTIDE SEQUENCE [LARGE SCALE GENOMIC DNA]</scope>
    <source>
        <strain evidence="8">ATCC 51521 / SW</strain>
    </source>
</reference>
<dbReference type="CDD" id="cd00609">
    <property type="entry name" value="AAT_like"/>
    <property type="match status" value="1"/>
</dbReference>
<dbReference type="SUPFAM" id="SSF46785">
    <property type="entry name" value="Winged helix' DNA-binding domain"/>
    <property type="match status" value="1"/>
</dbReference>
<dbReference type="InterPro" id="IPR000524">
    <property type="entry name" value="Tscrpt_reg_HTH_GntR"/>
</dbReference>
<comment type="similarity">
    <text evidence="1">In the C-terminal section; belongs to the class-I pyridoxal-phosphate-dependent aminotransferase family.</text>
</comment>
<dbReference type="GO" id="GO:0003700">
    <property type="term" value="F:DNA-binding transcription factor activity"/>
    <property type="evidence" value="ECO:0007669"/>
    <property type="project" value="InterPro"/>
</dbReference>
<dbReference type="KEGG" id="rce:RC1_0999"/>
<gene>
    <name evidence="7" type="ordered locus">RC1_0999</name>
</gene>
<dbReference type="InterPro" id="IPR015421">
    <property type="entry name" value="PyrdxlP-dep_Trfase_major"/>
</dbReference>
<evidence type="ECO:0000259" key="6">
    <source>
        <dbReference type="PROSITE" id="PS50949"/>
    </source>
</evidence>
<evidence type="ECO:0000256" key="2">
    <source>
        <dbReference type="ARBA" id="ARBA00022898"/>
    </source>
</evidence>
<keyword evidence="3" id="KW-0805">Transcription regulation</keyword>
<evidence type="ECO:0000256" key="4">
    <source>
        <dbReference type="ARBA" id="ARBA00023125"/>
    </source>
</evidence>
<dbReference type="AlphaFoldDB" id="B6ISI7"/>
<dbReference type="Gene3D" id="1.10.10.10">
    <property type="entry name" value="Winged helix-like DNA-binding domain superfamily/Winged helix DNA-binding domain"/>
    <property type="match status" value="1"/>
</dbReference>
<keyword evidence="2" id="KW-0663">Pyridoxal phosphate</keyword>
<dbReference type="HOGENOM" id="CLU_017584_0_1_5"/>
<evidence type="ECO:0000256" key="1">
    <source>
        <dbReference type="ARBA" id="ARBA00005384"/>
    </source>
</evidence>
<dbReference type="SMART" id="SM00345">
    <property type="entry name" value="HTH_GNTR"/>
    <property type="match status" value="1"/>
</dbReference>
<organism evidence="7 8">
    <name type="scientific">Rhodospirillum centenum (strain ATCC 51521 / SW)</name>
    <dbReference type="NCBI Taxonomy" id="414684"/>
    <lineage>
        <taxon>Bacteria</taxon>
        <taxon>Pseudomonadati</taxon>
        <taxon>Pseudomonadota</taxon>
        <taxon>Alphaproteobacteria</taxon>
        <taxon>Rhodospirillales</taxon>
        <taxon>Rhodospirillaceae</taxon>
        <taxon>Rhodospirillum</taxon>
    </lineage>
</organism>
<dbReference type="PROSITE" id="PS50949">
    <property type="entry name" value="HTH_GNTR"/>
    <property type="match status" value="1"/>
</dbReference>
<dbReference type="eggNOG" id="COG1167">
    <property type="taxonomic scope" value="Bacteria"/>
</dbReference>
<name>B6ISI7_RHOCS</name>
<keyword evidence="4" id="KW-0238">DNA-binding</keyword>
<keyword evidence="5" id="KW-0804">Transcription</keyword>
<dbReference type="PANTHER" id="PTHR46577:SF1">
    <property type="entry name" value="HTH-TYPE TRANSCRIPTIONAL REGULATORY PROTEIN GABR"/>
    <property type="match status" value="1"/>
</dbReference>
<dbReference type="GO" id="GO:0003677">
    <property type="term" value="F:DNA binding"/>
    <property type="evidence" value="ECO:0007669"/>
    <property type="project" value="UniProtKB-KW"/>
</dbReference>
<dbReference type="Gene3D" id="3.40.640.10">
    <property type="entry name" value="Type I PLP-dependent aspartate aminotransferase-like (Major domain)"/>
    <property type="match status" value="1"/>
</dbReference>
<evidence type="ECO:0000256" key="5">
    <source>
        <dbReference type="ARBA" id="ARBA00023163"/>
    </source>
</evidence>
<dbReference type="STRING" id="414684.RC1_0999"/>
<dbReference type="SUPFAM" id="SSF53383">
    <property type="entry name" value="PLP-dependent transferases"/>
    <property type="match status" value="1"/>
</dbReference>
<dbReference type="InterPro" id="IPR036388">
    <property type="entry name" value="WH-like_DNA-bd_sf"/>
</dbReference>
<feature type="domain" description="HTH gntR-type" evidence="6">
    <location>
        <begin position="17"/>
        <end position="85"/>
    </location>
</feature>
<evidence type="ECO:0000256" key="3">
    <source>
        <dbReference type="ARBA" id="ARBA00023015"/>
    </source>
</evidence>
<dbReference type="RefSeq" id="WP_012566212.1">
    <property type="nucleotide sequence ID" value="NC_011420.2"/>
</dbReference>
<dbReference type="PRINTS" id="PR00035">
    <property type="entry name" value="HTHGNTR"/>
</dbReference>
<dbReference type="InterPro" id="IPR015424">
    <property type="entry name" value="PyrdxlP-dep_Trfase"/>
</dbReference>
<accession>B6ISI7</accession>
<dbReference type="EMBL" id="CP000613">
    <property type="protein sequence ID" value="ACI98423.1"/>
    <property type="molecule type" value="Genomic_DNA"/>
</dbReference>
<dbReference type="InterPro" id="IPR051446">
    <property type="entry name" value="HTH_trans_reg/aminotransferase"/>
</dbReference>
<dbReference type="Pfam" id="PF00392">
    <property type="entry name" value="GntR"/>
    <property type="match status" value="1"/>
</dbReference>
<evidence type="ECO:0000313" key="8">
    <source>
        <dbReference type="Proteomes" id="UP000001591"/>
    </source>
</evidence>
<evidence type="ECO:0000313" key="7">
    <source>
        <dbReference type="EMBL" id="ACI98423.1"/>
    </source>
</evidence>
<protein>
    <submittedName>
        <fullName evidence="7">Transcriptional regulator, GntR family protein</fullName>
    </submittedName>
</protein>
<dbReference type="Pfam" id="PF00155">
    <property type="entry name" value="Aminotran_1_2"/>
    <property type="match status" value="1"/>
</dbReference>
<dbReference type="CDD" id="cd07377">
    <property type="entry name" value="WHTH_GntR"/>
    <property type="match status" value="1"/>
</dbReference>
<proteinExistence type="inferred from homology"/>